<organism evidence="2 3">
    <name type="scientific">Eubacterium ramulus</name>
    <dbReference type="NCBI Taxonomy" id="39490"/>
    <lineage>
        <taxon>Bacteria</taxon>
        <taxon>Bacillati</taxon>
        <taxon>Bacillota</taxon>
        <taxon>Clostridia</taxon>
        <taxon>Eubacteriales</taxon>
        <taxon>Eubacteriaceae</taxon>
        <taxon>Eubacterium</taxon>
    </lineage>
</organism>
<name>A0A2V1JXL7_EUBRA</name>
<dbReference type="InterPro" id="IPR012547">
    <property type="entry name" value="PDDEXK_9"/>
</dbReference>
<dbReference type="EMBL" id="JRFU01000011">
    <property type="protein sequence ID" value="PWE87891.1"/>
    <property type="molecule type" value="Genomic_DNA"/>
</dbReference>
<accession>A0A2V1JXL7</accession>
<protein>
    <recommendedName>
        <fullName evidence="1">AAA-ATPase-like domain-containing protein</fullName>
    </recommendedName>
</protein>
<evidence type="ECO:0000313" key="3">
    <source>
        <dbReference type="Proteomes" id="UP000245288"/>
    </source>
</evidence>
<proteinExistence type="predicted"/>
<evidence type="ECO:0000313" key="2">
    <source>
        <dbReference type="EMBL" id="PWE87891.1"/>
    </source>
</evidence>
<dbReference type="Pfam" id="PF09820">
    <property type="entry name" value="AAA-ATPase_like"/>
    <property type="match status" value="1"/>
</dbReference>
<dbReference type="RefSeq" id="WP_109214519.1">
    <property type="nucleotide sequence ID" value="NZ_JAQEGP010000030.1"/>
</dbReference>
<evidence type="ECO:0000259" key="1">
    <source>
        <dbReference type="Pfam" id="PF09820"/>
    </source>
</evidence>
<dbReference type="PANTHER" id="PTHR34825">
    <property type="entry name" value="CONSERVED PROTEIN, WITH A WEAK D-GALACTARATE DEHYDRATASE/ALTRONATE HYDROLASE DOMAIN"/>
    <property type="match status" value="1"/>
</dbReference>
<comment type="caution">
    <text evidence="2">The sequence shown here is derived from an EMBL/GenBank/DDBJ whole genome shotgun (WGS) entry which is preliminary data.</text>
</comment>
<dbReference type="InterPro" id="IPR018631">
    <property type="entry name" value="AAA-ATPase-like_dom"/>
</dbReference>
<keyword evidence="3" id="KW-1185">Reference proteome</keyword>
<feature type="domain" description="AAA-ATPase-like" evidence="1">
    <location>
        <begin position="8"/>
        <end position="236"/>
    </location>
</feature>
<gene>
    <name evidence="2" type="ORF">LG34_01355</name>
</gene>
<dbReference type="Proteomes" id="UP000245288">
    <property type="component" value="Unassembled WGS sequence"/>
</dbReference>
<dbReference type="PANTHER" id="PTHR34825:SF1">
    <property type="entry name" value="AAA-ATPASE-LIKE DOMAIN-CONTAINING PROTEIN"/>
    <property type="match status" value="1"/>
</dbReference>
<dbReference type="Pfam" id="PF08011">
    <property type="entry name" value="PDDEXK_9"/>
    <property type="match status" value="1"/>
</dbReference>
<sequence length="565" mass="65768">MTEKLKLPIGLENFEEIRKSGFYYVDKTKLIEQLLEEWGKVNLFTRPRRFGKTLNMSMIRYFFEVGTDKTLFDGLYISQNEKLCEQYMGKFPVIFLSLKSVEGLNFESAKYRLCDLVGKEARRFMFLLDSDNLTEEDKNIYRAMIAMQDGKYVMSEDILISSLQILSELLYKHHGIKTVILIDEYDVPLDKAFQNGYYREMVSLIRAMFGLALKTNDFLQFAVLTGCLRIAKESIFTGLNNFNVLSVMSPQFDECFGFTDEEVKEMLAYYGLSEHYEQMKQWYDGYLFGNILVYCPWDVINHCRDLRVDSDAFPEDYWSNTSGNGIVRRFIDKANMQTKSEIEQLIAGEEIVKEIRQELTYDELDKTIDNLWSVLFTTGYLTQRGRVDGRCYRLAIPNREIRELFITQIREWFKDSVGRDRTTLDDFAAAMLRGDESQVEKIFGDYLWNTISIRDTAVSKNRKENFYHGILLGLFGFMDNWIVKSNVESGIGYSDILIEAFDCRVGIVIEMKYAEDGNLDAACKKALGQIEEKSYEARLKEDGMRTILKYGIACYKKNCRVAVKK</sequence>
<dbReference type="AlphaFoldDB" id="A0A2V1JXL7"/>
<dbReference type="OrthoDB" id="9766673at2"/>
<reference evidence="2 3" key="1">
    <citation type="submission" date="2014-09" db="EMBL/GenBank/DDBJ databases">
        <title>Butyrate-producing bacteria isolated from human gut.</title>
        <authorList>
            <person name="Zhang Q."/>
            <person name="Zhao L."/>
        </authorList>
    </citation>
    <scope>NUCLEOTIDE SEQUENCE [LARGE SCALE GENOMIC DNA]</scope>
    <source>
        <strain evidence="2 3">21</strain>
    </source>
</reference>